<sequence length="105" mass="11814">MKKVNMKELPVIFQKEGIKAKRIYDREAAQANIITIEPGYTLPLHTVPVDIFMFVLEGKGRFTIGDECFELTKHELIEGPKDVPHGIENTGNDPLKVLVVKTPRG</sequence>
<dbReference type="AlphaFoldDB" id="A0A176JZQ5"/>
<reference evidence="2 3" key="1">
    <citation type="submission" date="2014-02" db="EMBL/GenBank/DDBJ databases">
        <title>Kosmotoga genome sequencing.</title>
        <authorList>
            <person name="Pollo S.M."/>
            <person name="Charchuk R."/>
            <person name="Nesbo C.L."/>
        </authorList>
    </citation>
    <scope>NUCLEOTIDE SEQUENCE [LARGE SCALE GENOMIC DNA]</scope>
    <source>
        <strain evidence="2 3">S304</strain>
    </source>
</reference>
<accession>A0A176JZQ5</accession>
<evidence type="ECO:0000313" key="3">
    <source>
        <dbReference type="Proteomes" id="UP000077339"/>
    </source>
</evidence>
<dbReference type="OrthoDB" id="9797047at2"/>
<dbReference type="STRING" id="1453497.AT15_01745"/>
<dbReference type="PANTHER" id="PTHR37694">
    <property type="entry name" value="SLR8022 PROTEIN"/>
    <property type="match status" value="1"/>
</dbReference>
<dbReference type="SUPFAM" id="SSF51182">
    <property type="entry name" value="RmlC-like cupins"/>
    <property type="match status" value="1"/>
</dbReference>
<evidence type="ECO:0000259" key="1">
    <source>
        <dbReference type="Pfam" id="PF07883"/>
    </source>
</evidence>
<dbReference type="InterPro" id="IPR014710">
    <property type="entry name" value="RmlC-like_jellyroll"/>
</dbReference>
<dbReference type="InterPro" id="IPR011051">
    <property type="entry name" value="RmlC_Cupin_sf"/>
</dbReference>
<evidence type="ECO:0000313" key="2">
    <source>
        <dbReference type="EMBL" id="OAA29424.1"/>
    </source>
</evidence>
<dbReference type="Pfam" id="PF07883">
    <property type="entry name" value="Cupin_2"/>
    <property type="match status" value="1"/>
</dbReference>
<organism evidence="2 3">
    <name type="scientific">Kosmotoga arenicorallina S304</name>
    <dbReference type="NCBI Taxonomy" id="1453497"/>
    <lineage>
        <taxon>Bacteria</taxon>
        <taxon>Thermotogati</taxon>
        <taxon>Thermotogota</taxon>
        <taxon>Thermotogae</taxon>
        <taxon>Kosmotogales</taxon>
        <taxon>Kosmotogaceae</taxon>
        <taxon>Kosmotoga</taxon>
    </lineage>
</organism>
<name>A0A176JZQ5_9BACT</name>
<dbReference type="PATRIC" id="fig|1453497.3.peg.347"/>
<dbReference type="RefSeq" id="WP_068348072.1">
    <property type="nucleotide sequence ID" value="NZ_JFHK01000018.1"/>
</dbReference>
<proteinExistence type="predicted"/>
<dbReference type="InterPro" id="IPR013096">
    <property type="entry name" value="Cupin_2"/>
</dbReference>
<dbReference type="EMBL" id="JFHK01000018">
    <property type="protein sequence ID" value="OAA29424.1"/>
    <property type="molecule type" value="Genomic_DNA"/>
</dbReference>
<gene>
    <name evidence="2" type="ORF">AT15_01745</name>
</gene>
<dbReference type="Proteomes" id="UP000077339">
    <property type="component" value="Unassembled WGS sequence"/>
</dbReference>
<comment type="caution">
    <text evidence="2">The sequence shown here is derived from an EMBL/GenBank/DDBJ whole genome shotgun (WGS) entry which is preliminary data.</text>
</comment>
<dbReference type="PANTHER" id="PTHR37694:SF1">
    <property type="entry name" value="SLR8022 PROTEIN"/>
    <property type="match status" value="1"/>
</dbReference>
<dbReference type="Gene3D" id="2.60.120.10">
    <property type="entry name" value="Jelly Rolls"/>
    <property type="match status" value="1"/>
</dbReference>
<keyword evidence="3" id="KW-1185">Reference proteome</keyword>
<feature type="domain" description="Cupin type-2" evidence="1">
    <location>
        <begin position="33"/>
        <end position="100"/>
    </location>
</feature>
<protein>
    <recommendedName>
        <fullName evidence="1">Cupin type-2 domain-containing protein</fullName>
    </recommendedName>
</protein>